<sequence>MSSLYNIIVSRKNWDGQQLTQHLFAYKELLTISSKLDMNQINEIMDVISVHLKKESELPLLEMLQVSAGILCILEEKAGAALDGKKLMQRNWPVNFRIVIRRLLQTPAIVFVSLVCESNSSEKSLFGQYLPVLFELSDELISIIGSSWFESDPEFLLLLSSMSSIYLQDVFQMKTSVGQSFVHGRLNCQFLRFGEDTNILPDDKENSISRAVLLSKILRQSAIYACEFCQSCDESSDVSKKIIISIFQFLCMYIDFGGLIVLPPESIKNLGKALLYHSVDCSEISLVPLECFAKIICHLPNLPDITLDTIMRTLNRHYTRRNKEDVVHVSNFTMLFVL</sequence>
<evidence type="ECO:0000313" key="3">
    <source>
        <dbReference type="WBParaSite" id="TCLT_0000516701-mRNA-1"/>
    </source>
</evidence>
<dbReference type="Proteomes" id="UP000276776">
    <property type="component" value="Unassembled WGS sequence"/>
</dbReference>
<evidence type="ECO:0000313" key="2">
    <source>
        <dbReference type="Proteomes" id="UP000276776"/>
    </source>
</evidence>
<organism evidence="3">
    <name type="scientific">Thelazia callipaeda</name>
    <name type="common">Oriental eyeworm</name>
    <name type="synonym">Parasitic nematode</name>
    <dbReference type="NCBI Taxonomy" id="103827"/>
    <lineage>
        <taxon>Eukaryota</taxon>
        <taxon>Metazoa</taxon>
        <taxon>Ecdysozoa</taxon>
        <taxon>Nematoda</taxon>
        <taxon>Chromadorea</taxon>
        <taxon>Rhabditida</taxon>
        <taxon>Spirurina</taxon>
        <taxon>Spiruromorpha</taxon>
        <taxon>Thelazioidea</taxon>
        <taxon>Thelaziidae</taxon>
        <taxon>Thelazia</taxon>
    </lineage>
</organism>
<dbReference type="OrthoDB" id="5795718at2759"/>
<reference evidence="1 2" key="2">
    <citation type="submission" date="2018-11" db="EMBL/GenBank/DDBJ databases">
        <authorList>
            <consortium name="Pathogen Informatics"/>
        </authorList>
    </citation>
    <scope>NUCLEOTIDE SEQUENCE [LARGE SCALE GENOMIC DNA]</scope>
</reference>
<reference evidence="3" key="1">
    <citation type="submission" date="2017-02" db="UniProtKB">
        <authorList>
            <consortium name="WormBaseParasite"/>
        </authorList>
    </citation>
    <scope>IDENTIFICATION</scope>
</reference>
<dbReference type="STRING" id="103827.A0A0N5CXN3"/>
<dbReference type="AlphaFoldDB" id="A0A0N5CXN3"/>
<proteinExistence type="predicted"/>
<keyword evidence="2" id="KW-1185">Reference proteome</keyword>
<name>A0A0N5CXN3_THECL</name>
<dbReference type="EMBL" id="UYYF01004323">
    <property type="protein sequence ID" value="VDN02364.1"/>
    <property type="molecule type" value="Genomic_DNA"/>
</dbReference>
<dbReference type="OMA" id="TWNGDQL"/>
<gene>
    <name evidence="1" type="ORF">TCLT_LOCUS5156</name>
</gene>
<dbReference type="WBParaSite" id="TCLT_0000516701-mRNA-1">
    <property type="protein sequence ID" value="TCLT_0000516701-mRNA-1"/>
    <property type="gene ID" value="TCLT_0000516701"/>
</dbReference>
<evidence type="ECO:0000313" key="1">
    <source>
        <dbReference type="EMBL" id="VDN02364.1"/>
    </source>
</evidence>
<accession>A0A0N5CXN3</accession>
<protein>
    <submittedName>
        <fullName evidence="3">MMS19 nucleotide excision repair protein</fullName>
    </submittedName>
</protein>